<dbReference type="GO" id="GO:0008168">
    <property type="term" value="F:methyltransferase activity"/>
    <property type="evidence" value="ECO:0007669"/>
    <property type="project" value="UniProtKB-KW"/>
</dbReference>
<dbReference type="PANTHER" id="PTHR43591:SF10">
    <property type="entry name" value="ABC TRANSMEMBRANE TYPE-1 DOMAIN-CONTAINING PROTEIN-RELATED"/>
    <property type="match status" value="1"/>
</dbReference>
<dbReference type="InterPro" id="IPR029063">
    <property type="entry name" value="SAM-dependent_MTases_sf"/>
</dbReference>
<proteinExistence type="predicted"/>
<name>A0A6G1KLU9_9PLEO</name>
<dbReference type="GO" id="GO:0032259">
    <property type="term" value="P:methylation"/>
    <property type="evidence" value="ECO:0007669"/>
    <property type="project" value="UniProtKB-KW"/>
</dbReference>
<dbReference type="Proteomes" id="UP000799428">
    <property type="component" value="Unassembled WGS sequence"/>
</dbReference>
<keyword evidence="1" id="KW-0489">Methyltransferase</keyword>
<dbReference type="Pfam" id="PF13489">
    <property type="entry name" value="Methyltransf_23"/>
    <property type="match status" value="1"/>
</dbReference>
<dbReference type="Gene3D" id="3.40.50.150">
    <property type="entry name" value="Vaccinia Virus protein VP39"/>
    <property type="match status" value="1"/>
</dbReference>
<evidence type="ECO:0000313" key="1">
    <source>
        <dbReference type="EMBL" id="KAF2713866.1"/>
    </source>
</evidence>
<keyword evidence="1" id="KW-0808">Transferase</keyword>
<dbReference type="PANTHER" id="PTHR43591">
    <property type="entry name" value="METHYLTRANSFERASE"/>
    <property type="match status" value="1"/>
</dbReference>
<dbReference type="SUPFAM" id="SSF53335">
    <property type="entry name" value="S-adenosyl-L-methionine-dependent methyltransferases"/>
    <property type="match status" value="1"/>
</dbReference>
<accession>A0A6G1KLU9</accession>
<keyword evidence="2" id="KW-1185">Reference proteome</keyword>
<dbReference type="AlphaFoldDB" id="A0A6G1KLU9"/>
<sequence length="349" mass="39314">MASSSLPPADASASPDFNVLEVDIEAETLGSDQDGDSAYGDDLQSYTTSLKSSVLNYRFENGRRYHAFKEDDAKYYFPNDDEENDRLDLCHHVVTLRLDGKLHLAPIGQEPGRVLDIGTGTGIWAIDFGDKYPTAEVLGNDLSPIQPSLIPPNVRFEIDNLEDQWVYSSKFDYIHSRYLACSIKNWPRLMEQAFKFTKPGGWVEFQDFDTGFYTSTNGEYSRDGIIGQWADKIADGLRKFGVEPDPGAKIENWVREAGFTNIVAKTLPFPVGTWPKDKTLKEVGAFNLIQFLDNLEGMTLGIYTSAWGWDPSEIKVLCAQLRSAFKDPKMRIQNNMYIIYAQKPLDAVD</sequence>
<organism evidence="1 2">
    <name type="scientific">Pleomassaria siparia CBS 279.74</name>
    <dbReference type="NCBI Taxonomy" id="1314801"/>
    <lineage>
        <taxon>Eukaryota</taxon>
        <taxon>Fungi</taxon>
        <taxon>Dikarya</taxon>
        <taxon>Ascomycota</taxon>
        <taxon>Pezizomycotina</taxon>
        <taxon>Dothideomycetes</taxon>
        <taxon>Pleosporomycetidae</taxon>
        <taxon>Pleosporales</taxon>
        <taxon>Pleomassariaceae</taxon>
        <taxon>Pleomassaria</taxon>
    </lineage>
</organism>
<gene>
    <name evidence="1" type="ORF">K504DRAFT_530775</name>
</gene>
<protein>
    <submittedName>
        <fullName evidence="1">S-adenosyl-L-methionine-dependent methyltransferase</fullName>
    </submittedName>
</protein>
<dbReference type="OrthoDB" id="2013972at2759"/>
<evidence type="ECO:0000313" key="2">
    <source>
        <dbReference type="Proteomes" id="UP000799428"/>
    </source>
</evidence>
<reference evidence="1" key="1">
    <citation type="journal article" date="2020" name="Stud. Mycol.">
        <title>101 Dothideomycetes genomes: a test case for predicting lifestyles and emergence of pathogens.</title>
        <authorList>
            <person name="Haridas S."/>
            <person name="Albert R."/>
            <person name="Binder M."/>
            <person name="Bloem J."/>
            <person name="Labutti K."/>
            <person name="Salamov A."/>
            <person name="Andreopoulos B."/>
            <person name="Baker S."/>
            <person name="Barry K."/>
            <person name="Bills G."/>
            <person name="Bluhm B."/>
            <person name="Cannon C."/>
            <person name="Castanera R."/>
            <person name="Culley D."/>
            <person name="Daum C."/>
            <person name="Ezra D."/>
            <person name="Gonzalez J."/>
            <person name="Henrissat B."/>
            <person name="Kuo A."/>
            <person name="Liang C."/>
            <person name="Lipzen A."/>
            <person name="Lutzoni F."/>
            <person name="Magnuson J."/>
            <person name="Mondo S."/>
            <person name="Nolan M."/>
            <person name="Ohm R."/>
            <person name="Pangilinan J."/>
            <person name="Park H.-J."/>
            <person name="Ramirez L."/>
            <person name="Alfaro M."/>
            <person name="Sun H."/>
            <person name="Tritt A."/>
            <person name="Yoshinaga Y."/>
            <person name="Zwiers L.-H."/>
            <person name="Turgeon B."/>
            <person name="Goodwin S."/>
            <person name="Spatafora J."/>
            <person name="Crous P."/>
            <person name="Grigoriev I."/>
        </authorList>
    </citation>
    <scope>NUCLEOTIDE SEQUENCE</scope>
    <source>
        <strain evidence="1">CBS 279.74</strain>
    </source>
</reference>
<dbReference type="EMBL" id="MU005765">
    <property type="protein sequence ID" value="KAF2713866.1"/>
    <property type="molecule type" value="Genomic_DNA"/>
</dbReference>
<dbReference type="CDD" id="cd02440">
    <property type="entry name" value="AdoMet_MTases"/>
    <property type="match status" value="1"/>
</dbReference>